<protein>
    <submittedName>
        <fullName evidence="4">Protein N-acetyltransferase, RimJ/RimL family</fullName>
    </submittedName>
</protein>
<evidence type="ECO:0000256" key="1">
    <source>
        <dbReference type="ARBA" id="ARBA00022679"/>
    </source>
</evidence>
<evidence type="ECO:0000313" key="4">
    <source>
        <dbReference type="EMBL" id="SFL82821.1"/>
    </source>
</evidence>
<proteinExistence type="predicted"/>
<dbReference type="Proteomes" id="UP000199470">
    <property type="component" value="Unassembled WGS sequence"/>
</dbReference>
<dbReference type="Gene3D" id="3.40.630.30">
    <property type="match status" value="1"/>
</dbReference>
<reference evidence="4 5" key="1">
    <citation type="submission" date="2016-10" db="EMBL/GenBank/DDBJ databases">
        <authorList>
            <person name="de Groot N.N."/>
        </authorList>
    </citation>
    <scope>NUCLEOTIDE SEQUENCE [LARGE SCALE GENOMIC DNA]</scope>
    <source>
        <strain evidence="4 5">ATCC 43154</strain>
    </source>
</reference>
<dbReference type="InterPro" id="IPR000182">
    <property type="entry name" value="GNAT_dom"/>
</dbReference>
<dbReference type="PROSITE" id="PS51186">
    <property type="entry name" value="GNAT"/>
    <property type="match status" value="1"/>
</dbReference>
<accession>A0A1I4KW07</accession>
<keyword evidence="2" id="KW-0012">Acyltransferase</keyword>
<dbReference type="RefSeq" id="WP_093386217.1">
    <property type="nucleotide sequence ID" value="NZ_FOTW01000008.1"/>
</dbReference>
<evidence type="ECO:0000256" key="2">
    <source>
        <dbReference type="ARBA" id="ARBA00023315"/>
    </source>
</evidence>
<dbReference type="AlphaFoldDB" id="A0A1I4KW07"/>
<dbReference type="CDD" id="cd04301">
    <property type="entry name" value="NAT_SF"/>
    <property type="match status" value="1"/>
</dbReference>
<keyword evidence="1 4" id="KW-0808">Transferase</keyword>
<dbReference type="EMBL" id="FOTW01000008">
    <property type="protein sequence ID" value="SFL82821.1"/>
    <property type="molecule type" value="Genomic_DNA"/>
</dbReference>
<dbReference type="PANTHER" id="PTHR43877:SF1">
    <property type="entry name" value="ACETYLTRANSFERASE"/>
    <property type="match status" value="1"/>
</dbReference>
<keyword evidence="5" id="KW-1185">Reference proteome</keyword>
<name>A0A1I4KW07_9BURK</name>
<sequence length="182" mass="20079">MSAHSAIRPVVEADLDAFFAYLNEHLQDNGRDGAALFQPMPRGQSRFAPDKEAAFRAALALPLDQPGWRRAWVATGANGIQGHVDLRARPDGGAAHRALLGMGVHRAFRRLGLGRDLVEAALAWAGGQAQLDWVDLEMLSANAPARQLYLRCGFEQSGEIADMFRIDGERLAYSFMHFRLPR</sequence>
<dbReference type="SUPFAM" id="SSF55729">
    <property type="entry name" value="Acyl-CoA N-acyltransferases (Nat)"/>
    <property type="match status" value="1"/>
</dbReference>
<dbReference type="OrthoDB" id="336415at2"/>
<evidence type="ECO:0000313" key="5">
    <source>
        <dbReference type="Proteomes" id="UP000199470"/>
    </source>
</evidence>
<dbReference type="InterPro" id="IPR050832">
    <property type="entry name" value="Bact_Acetyltransf"/>
</dbReference>
<feature type="domain" description="N-acetyltransferase" evidence="3">
    <location>
        <begin position="5"/>
        <end position="182"/>
    </location>
</feature>
<evidence type="ECO:0000259" key="3">
    <source>
        <dbReference type="PROSITE" id="PS51186"/>
    </source>
</evidence>
<gene>
    <name evidence="4" type="ORF">SAMN02982985_01666</name>
</gene>
<dbReference type="Pfam" id="PF13508">
    <property type="entry name" value="Acetyltransf_7"/>
    <property type="match status" value="1"/>
</dbReference>
<organism evidence="4 5">
    <name type="scientific">Rugamonas rubra</name>
    <dbReference type="NCBI Taxonomy" id="758825"/>
    <lineage>
        <taxon>Bacteria</taxon>
        <taxon>Pseudomonadati</taxon>
        <taxon>Pseudomonadota</taxon>
        <taxon>Betaproteobacteria</taxon>
        <taxon>Burkholderiales</taxon>
        <taxon>Oxalobacteraceae</taxon>
        <taxon>Telluria group</taxon>
        <taxon>Rugamonas</taxon>
    </lineage>
</organism>
<dbReference type="GO" id="GO:0016747">
    <property type="term" value="F:acyltransferase activity, transferring groups other than amino-acyl groups"/>
    <property type="evidence" value="ECO:0007669"/>
    <property type="project" value="InterPro"/>
</dbReference>
<dbReference type="InterPro" id="IPR016181">
    <property type="entry name" value="Acyl_CoA_acyltransferase"/>
</dbReference>
<dbReference type="PANTHER" id="PTHR43877">
    <property type="entry name" value="AMINOALKYLPHOSPHONATE N-ACETYLTRANSFERASE-RELATED-RELATED"/>
    <property type="match status" value="1"/>
</dbReference>
<dbReference type="STRING" id="758825.SAMN02982985_01666"/>